<reference evidence="1 2" key="1">
    <citation type="submission" date="2017-10" db="EMBL/GenBank/DDBJ databases">
        <authorList>
            <person name="Regsiter A."/>
            <person name="William W."/>
        </authorList>
    </citation>
    <scope>NUCLEOTIDE SEQUENCE [LARGE SCALE GENOMIC DNA]</scope>
    <source>
        <strain evidence="1 2">CFBP6991</strain>
    </source>
</reference>
<sequence>MRAACLKSTACVFAHLRCRWLPALLLNTVAPGRLKRSFRKVPDIQTGAWYARHQRAHSEVPYATHMVTRAPCLGAVDRIHRPDRAWRVPTY</sequence>
<dbReference type="AlphaFoldDB" id="A0A7Z7J0T6"/>
<organism evidence="1 2">
    <name type="scientific">Xanthomonas campestris pv. phaseoli</name>
    <dbReference type="NCBI Taxonomy" id="317013"/>
    <lineage>
        <taxon>Bacteria</taxon>
        <taxon>Pseudomonadati</taxon>
        <taxon>Pseudomonadota</taxon>
        <taxon>Gammaproteobacteria</taxon>
        <taxon>Lysobacterales</taxon>
        <taxon>Lysobacteraceae</taxon>
        <taxon>Xanthomonas</taxon>
    </lineage>
</organism>
<evidence type="ECO:0000313" key="2">
    <source>
        <dbReference type="Proteomes" id="UP000234345"/>
    </source>
</evidence>
<proteinExistence type="predicted"/>
<dbReference type="Proteomes" id="UP000234345">
    <property type="component" value="Unassembled WGS sequence"/>
</dbReference>
<comment type="caution">
    <text evidence="1">The sequence shown here is derived from an EMBL/GenBank/DDBJ whole genome shotgun (WGS) entry which is preliminary data.</text>
</comment>
<evidence type="ECO:0000313" key="1">
    <source>
        <dbReference type="EMBL" id="SOO24207.1"/>
    </source>
</evidence>
<gene>
    <name evidence="1" type="ORF">XFF6991_340006</name>
</gene>
<protein>
    <submittedName>
        <fullName evidence="1">Uncharacterized protein</fullName>
    </submittedName>
</protein>
<name>A0A7Z7J0T6_XANCH</name>
<dbReference type="EMBL" id="OCZC01000061">
    <property type="protein sequence ID" value="SOO24207.1"/>
    <property type="molecule type" value="Genomic_DNA"/>
</dbReference>
<accession>A0A7Z7J0T6</accession>